<accession>A0A7C5TJ69</accession>
<dbReference type="GO" id="GO:0005996">
    <property type="term" value="P:monosaccharide metabolic process"/>
    <property type="evidence" value="ECO:0007669"/>
    <property type="project" value="InterPro"/>
</dbReference>
<keyword evidence="1" id="KW-0413">Isomerase</keyword>
<dbReference type="PANTHER" id="PTHR36120">
    <property type="entry name" value="FUCOSE ISOMERASE"/>
    <property type="match status" value="1"/>
</dbReference>
<proteinExistence type="predicted"/>
<dbReference type="SUPFAM" id="SSF53743">
    <property type="entry name" value="FucI/AraA N-terminal and middle domains"/>
    <property type="match status" value="1"/>
</dbReference>
<dbReference type="InterPro" id="IPR009015">
    <property type="entry name" value="Fucose_isomerase_N/cen_sf"/>
</dbReference>
<name>A0A7C5TJ69_9CREN</name>
<evidence type="ECO:0008006" key="4">
    <source>
        <dbReference type="Google" id="ProtNLM"/>
    </source>
</evidence>
<gene>
    <name evidence="3" type="ORF">ENM84_06710</name>
</gene>
<reference evidence="3" key="1">
    <citation type="journal article" date="2020" name="mSystems">
        <title>Genome- and Community-Level Interaction Insights into Carbon Utilization and Element Cycling Functions of Hydrothermarchaeota in Hydrothermal Sediment.</title>
        <authorList>
            <person name="Zhou Z."/>
            <person name="Liu Y."/>
            <person name="Xu W."/>
            <person name="Pan J."/>
            <person name="Luo Z.H."/>
            <person name="Li M."/>
        </authorList>
    </citation>
    <scope>NUCLEOTIDE SEQUENCE [LARGE SCALE GENOMIC DNA]</scope>
    <source>
        <strain evidence="3">SpSt-1121</strain>
    </source>
</reference>
<organism evidence="3">
    <name type="scientific">Ignisphaera aggregans</name>
    <dbReference type="NCBI Taxonomy" id="334771"/>
    <lineage>
        <taxon>Archaea</taxon>
        <taxon>Thermoproteota</taxon>
        <taxon>Thermoprotei</taxon>
        <taxon>Desulfurococcales</taxon>
        <taxon>Desulfurococcaceae</taxon>
        <taxon>Ignisphaera</taxon>
    </lineage>
</organism>
<evidence type="ECO:0000256" key="1">
    <source>
        <dbReference type="ARBA" id="ARBA00023235"/>
    </source>
</evidence>
<comment type="caution">
    <text evidence="3">The sequence shown here is derived from an EMBL/GenBank/DDBJ whole genome shotgun (WGS) entry which is preliminary data.</text>
</comment>
<sequence>MRPIVLIPFASEVHGKEYYVGVLEVFKSYFKRYGIEFHDSIVTSVNDIEVVSKKYSYFIPIALILTGGTSRLVYDFVMKAQLERIFIVSHSGHNSLASAISIRSRLENEGISAGLYYCINPYSIECRVVIDRAMNIARAIANIIGSNIGIIADREREETDEIFESKFDATVNIVSFEEFEKECKNISSNAIDETVKEIRNKIVFESIDNKIREIARLYIALKNIMKNRKFDAITIDCFPYIVKYGITPCIPLALLNSEGIIAGCEADLTSLLGLMLAKYITGRSGWIGNSVLFNSKHAIFAHCTAALDIIENPAAISHFETGKPYAITGEMISDTVTLISINREFDFATIAKGKIIKSGLLGYAACRTQILVEFDYNIEEIPRYAPTNHHVIIVGDHTAELSDIGYMLGIDIVEYKDIMG</sequence>
<dbReference type="AlphaFoldDB" id="A0A7C5TJ69"/>
<evidence type="ECO:0000313" key="3">
    <source>
        <dbReference type="EMBL" id="HHP82337.1"/>
    </source>
</evidence>
<dbReference type="GO" id="GO:0005737">
    <property type="term" value="C:cytoplasm"/>
    <property type="evidence" value="ECO:0007669"/>
    <property type="project" value="InterPro"/>
</dbReference>
<dbReference type="GO" id="GO:0016861">
    <property type="term" value="F:intramolecular oxidoreductase activity, interconverting aldoses and ketoses"/>
    <property type="evidence" value="ECO:0007669"/>
    <property type="project" value="InterPro"/>
</dbReference>
<keyword evidence="2" id="KW-0119">Carbohydrate metabolism</keyword>
<dbReference type="PANTHER" id="PTHR36120:SF2">
    <property type="entry name" value="FUCOSE ISOMERASE"/>
    <property type="match status" value="1"/>
</dbReference>
<protein>
    <recommendedName>
        <fullName evidence="4">Fucose isomerase</fullName>
    </recommendedName>
</protein>
<evidence type="ECO:0000256" key="2">
    <source>
        <dbReference type="ARBA" id="ARBA00023277"/>
    </source>
</evidence>
<dbReference type="EMBL" id="DRZI01000286">
    <property type="protein sequence ID" value="HHP82337.1"/>
    <property type="molecule type" value="Genomic_DNA"/>
</dbReference>